<name>A0ABT3CSW9_9BACT</name>
<dbReference type="Pfam" id="PF17957">
    <property type="entry name" value="Big_7"/>
    <property type="match status" value="1"/>
</dbReference>
<organism evidence="1 2">
    <name type="scientific">Reichenbachiella ulvae</name>
    <dbReference type="NCBI Taxonomy" id="2980104"/>
    <lineage>
        <taxon>Bacteria</taxon>
        <taxon>Pseudomonadati</taxon>
        <taxon>Bacteroidota</taxon>
        <taxon>Cytophagia</taxon>
        <taxon>Cytophagales</taxon>
        <taxon>Reichenbachiellaceae</taxon>
        <taxon>Reichenbachiella</taxon>
    </lineage>
</organism>
<dbReference type="SUPFAM" id="SSF50969">
    <property type="entry name" value="YVTN repeat-like/Quinoprotein amine dehydrogenase"/>
    <property type="match status" value="1"/>
</dbReference>
<dbReference type="InterPro" id="IPR007788">
    <property type="entry name" value="QCT"/>
</dbReference>
<dbReference type="RefSeq" id="WP_264137607.1">
    <property type="nucleotide sequence ID" value="NZ_JAOYOD010000001.1"/>
</dbReference>
<evidence type="ECO:0000313" key="2">
    <source>
        <dbReference type="Proteomes" id="UP001300692"/>
    </source>
</evidence>
<dbReference type="PROSITE" id="PS51257">
    <property type="entry name" value="PROKAR_LIPOPROTEIN"/>
    <property type="match status" value="1"/>
</dbReference>
<dbReference type="Pfam" id="PF05096">
    <property type="entry name" value="Glu_cyclase_2"/>
    <property type="match status" value="1"/>
</dbReference>
<proteinExistence type="predicted"/>
<dbReference type="PANTHER" id="PTHR31270">
    <property type="entry name" value="GLUTAMINYL-PEPTIDE CYCLOTRANSFERASE"/>
    <property type="match status" value="1"/>
</dbReference>
<protein>
    <submittedName>
        <fullName evidence="1">Glutaminyl-peptide cyclotransferase</fullName>
    </submittedName>
</protein>
<accession>A0ABT3CSW9</accession>
<sequence length="363" mass="41275">MKCPQVLVILILSLLVACGEESRKDKKEVVRKEQYSSITSPKNNSRYQLGDLISFSFSSKNSEIKIDSISIEVNGKQIVSMKDSLRFSWDSKNFQVGQHSFVSSIYLNNGSRERRIVNLNFRSSQEPEKLTYRLISTYPHDPDAYTQGLLFDGNTLYESTGQKGASSLRIVDLKSGSTVKKKDIDTQYFGEGIAIKGDSLYMLTWESRQGMIFNKNSLEKLGEFQYPTEGWGLTSINSDTLVMSDGSHQLFFKDPLGFADLKVLEVYDHNGPVDYLNELEYIHGKIFANRYQTDNIYIIDPNSGEVEGILNLAGIFDRRGYNQRVDVLNGIAYNENSNTYFVTGKWWPSLFEISIINQQNNPI</sequence>
<dbReference type="PANTHER" id="PTHR31270:SF1">
    <property type="entry name" value="GLUTAMINYL-PEPTIDE CYCLOTRANSFERASE"/>
    <property type="match status" value="1"/>
</dbReference>
<dbReference type="EMBL" id="JAOYOD010000001">
    <property type="protein sequence ID" value="MCV9386772.1"/>
    <property type="molecule type" value="Genomic_DNA"/>
</dbReference>
<gene>
    <name evidence="1" type="ORF">N7U62_08865</name>
</gene>
<keyword evidence="2" id="KW-1185">Reference proteome</keyword>
<dbReference type="Proteomes" id="UP001300692">
    <property type="component" value="Unassembled WGS sequence"/>
</dbReference>
<evidence type="ECO:0000313" key="1">
    <source>
        <dbReference type="EMBL" id="MCV9386772.1"/>
    </source>
</evidence>
<comment type="caution">
    <text evidence="1">The sequence shown here is derived from an EMBL/GenBank/DDBJ whole genome shotgun (WGS) entry which is preliminary data.</text>
</comment>
<reference evidence="1 2" key="1">
    <citation type="submission" date="2022-10" db="EMBL/GenBank/DDBJ databases">
        <title>Comparative genomics and taxonomic characterization of three novel marine species of genus Reichenbachiella exhibiting antioxidant and polysaccharide degradation activities.</title>
        <authorList>
            <person name="Muhammad N."/>
            <person name="Lee Y.-J."/>
            <person name="Ko J."/>
            <person name="Kim S.-G."/>
        </authorList>
    </citation>
    <scope>NUCLEOTIDE SEQUENCE [LARGE SCALE GENOMIC DNA]</scope>
    <source>
        <strain evidence="1 2">ABR2-5</strain>
    </source>
</reference>
<dbReference type="InterPro" id="IPR011044">
    <property type="entry name" value="Quino_amine_DH_bsu"/>
</dbReference>